<evidence type="ECO:0000313" key="2">
    <source>
        <dbReference type="Proteomes" id="UP000664940"/>
    </source>
</evidence>
<dbReference type="Proteomes" id="UP000664940">
    <property type="component" value="Unassembled WGS sequence"/>
</dbReference>
<organism evidence="1 2">
    <name type="scientific">Phyllostomus discolor</name>
    <name type="common">pale spear-nosed bat</name>
    <dbReference type="NCBI Taxonomy" id="89673"/>
    <lineage>
        <taxon>Eukaryota</taxon>
        <taxon>Metazoa</taxon>
        <taxon>Chordata</taxon>
        <taxon>Craniata</taxon>
        <taxon>Vertebrata</taxon>
        <taxon>Euteleostomi</taxon>
        <taxon>Mammalia</taxon>
        <taxon>Eutheria</taxon>
        <taxon>Laurasiatheria</taxon>
        <taxon>Chiroptera</taxon>
        <taxon>Yangochiroptera</taxon>
        <taxon>Phyllostomidae</taxon>
        <taxon>Phyllostominae</taxon>
        <taxon>Phyllostomus</taxon>
    </lineage>
</organism>
<gene>
    <name evidence="1" type="ORF">HJG60_010764</name>
</gene>
<reference evidence="1 2" key="1">
    <citation type="journal article" date="2020" name="Nature">
        <title>Six reference-quality genomes reveal evolution of bat adaptations.</title>
        <authorList>
            <person name="Jebb D."/>
            <person name="Huang Z."/>
            <person name="Pippel M."/>
            <person name="Hughes G.M."/>
            <person name="Lavrichenko K."/>
            <person name="Devanna P."/>
            <person name="Winkler S."/>
            <person name="Jermiin L.S."/>
            <person name="Skirmuntt E.C."/>
            <person name="Katzourakis A."/>
            <person name="Burkitt-Gray L."/>
            <person name="Ray D.A."/>
            <person name="Sullivan K.A.M."/>
            <person name="Roscito J.G."/>
            <person name="Kirilenko B.M."/>
            <person name="Davalos L.M."/>
            <person name="Corthals A.P."/>
            <person name="Power M.L."/>
            <person name="Jones G."/>
            <person name="Ransome R.D."/>
            <person name="Dechmann D.K.N."/>
            <person name="Locatelli A.G."/>
            <person name="Puechmaille S.J."/>
            <person name="Fedrigo O."/>
            <person name="Jarvis E.D."/>
            <person name="Hiller M."/>
            <person name="Vernes S.C."/>
            <person name="Myers E.W."/>
            <person name="Teeling E.C."/>
        </authorList>
    </citation>
    <scope>NUCLEOTIDE SEQUENCE [LARGE SCALE GENOMIC DNA]</scope>
    <source>
        <strain evidence="1">Bat1K_MPI-CBG_1</strain>
    </source>
</reference>
<name>A0A834EA62_9CHIR</name>
<proteinExistence type="predicted"/>
<protein>
    <submittedName>
        <fullName evidence="1">Uncharacterized protein</fullName>
    </submittedName>
</protein>
<sequence length="130" mass="13882">MEGPSKAEGRRGWAAERGGPLGIMHMRPISLEFSGCALLRPFLTPAASELQGGGILASVRGSLGFQAAGERGRGEPEFAGMKGCSFSPGICRREMHSPLLLSGSLCHSTSPDLRLLWATSYFLDSDKEEE</sequence>
<comment type="caution">
    <text evidence="1">The sequence shown here is derived from an EMBL/GenBank/DDBJ whole genome shotgun (WGS) entry which is preliminary data.</text>
</comment>
<dbReference type="EMBL" id="JABVXQ010000005">
    <property type="protein sequence ID" value="KAF6109489.1"/>
    <property type="molecule type" value="Genomic_DNA"/>
</dbReference>
<dbReference type="AlphaFoldDB" id="A0A834EA62"/>
<evidence type="ECO:0000313" key="1">
    <source>
        <dbReference type="EMBL" id="KAF6109489.1"/>
    </source>
</evidence>
<accession>A0A834EA62</accession>